<feature type="domain" description="Tc1-like transposase DDE" evidence="1">
    <location>
        <begin position="4"/>
        <end position="86"/>
    </location>
</feature>
<gene>
    <name evidence="2" type="ORF">IEE83_32890</name>
</gene>
<dbReference type="Pfam" id="PF13358">
    <property type="entry name" value="DDE_3"/>
    <property type="match status" value="1"/>
</dbReference>
<dbReference type="Gene3D" id="3.30.420.10">
    <property type="entry name" value="Ribonuclease H-like superfamily/Ribonuclease H"/>
    <property type="match status" value="1"/>
</dbReference>
<accession>A0ABR9WMC9</accession>
<dbReference type="PANTHER" id="PTHR46564">
    <property type="entry name" value="TRANSPOSASE"/>
    <property type="match status" value="1"/>
</dbReference>
<dbReference type="InterPro" id="IPR036397">
    <property type="entry name" value="RNaseH_sf"/>
</dbReference>
<proteinExistence type="predicted"/>
<feature type="non-terminal residue" evidence="2">
    <location>
        <position position="1"/>
    </location>
</feature>
<dbReference type="Proteomes" id="UP000634134">
    <property type="component" value="Unassembled WGS sequence"/>
</dbReference>
<evidence type="ECO:0000313" key="2">
    <source>
        <dbReference type="EMBL" id="MBE9466677.1"/>
    </source>
</evidence>
<reference evidence="3" key="1">
    <citation type="submission" date="2023-07" db="EMBL/GenBank/DDBJ databases">
        <title>Dyadobacter sp. nov 'subterranea' isolated from contaminted grondwater.</title>
        <authorList>
            <person name="Szabo I."/>
            <person name="Al-Omari J."/>
            <person name="Szerdahelyi S.G."/>
            <person name="Rado J."/>
        </authorList>
    </citation>
    <scope>NUCLEOTIDE SEQUENCE [LARGE SCALE GENOMIC DNA]</scope>
    <source>
        <strain evidence="3">UP-52</strain>
    </source>
</reference>
<protein>
    <submittedName>
        <fullName evidence="2">Transposase</fullName>
    </submittedName>
</protein>
<dbReference type="PANTHER" id="PTHR46564:SF1">
    <property type="entry name" value="TRANSPOSASE"/>
    <property type="match status" value="1"/>
</dbReference>
<organism evidence="2 3">
    <name type="scientific">Dyadobacter subterraneus</name>
    <dbReference type="NCBI Taxonomy" id="2773304"/>
    <lineage>
        <taxon>Bacteria</taxon>
        <taxon>Pseudomonadati</taxon>
        <taxon>Bacteroidota</taxon>
        <taxon>Cytophagia</taxon>
        <taxon>Cytophagales</taxon>
        <taxon>Spirosomataceae</taxon>
        <taxon>Dyadobacter</taxon>
    </lineage>
</organism>
<name>A0ABR9WMC9_9BACT</name>
<evidence type="ECO:0000259" key="1">
    <source>
        <dbReference type="Pfam" id="PF13358"/>
    </source>
</evidence>
<dbReference type="InterPro" id="IPR038717">
    <property type="entry name" value="Tc1-like_DDE_dom"/>
</dbReference>
<dbReference type="EMBL" id="JACYGY010000014">
    <property type="protein sequence ID" value="MBE9466677.1"/>
    <property type="molecule type" value="Genomic_DNA"/>
</dbReference>
<keyword evidence="3" id="KW-1185">Reference proteome</keyword>
<sequence length="117" mass="13346">FVIDRPINRLSFETYVEKVLLPELRPDDVVVMDNLSSHKGPRVREMIESVGAKLEYLPPYSPDFNPIENAFSKLKALLRKAAERSIESLWTTIGRLLQLFTPDECRNYFAAAGYDAA</sequence>
<evidence type="ECO:0000313" key="3">
    <source>
        <dbReference type="Proteomes" id="UP000634134"/>
    </source>
</evidence>
<comment type="caution">
    <text evidence="2">The sequence shown here is derived from an EMBL/GenBank/DDBJ whole genome shotgun (WGS) entry which is preliminary data.</text>
</comment>